<protein>
    <submittedName>
        <fullName evidence="1">Uncharacterized protein</fullName>
    </submittedName>
</protein>
<keyword evidence="2" id="KW-1185">Reference proteome</keyword>
<dbReference type="Proteomes" id="UP000031575">
    <property type="component" value="Unassembled WGS sequence"/>
</dbReference>
<name>A0A0C2IW99_9PEZI</name>
<dbReference type="GeneID" id="63675359"/>
<dbReference type="EMBL" id="AWTV01000007">
    <property type="protein sequence ID" value="KIH91065.1"/>
    <property type="molecule type" value="Genomic_DNA"/>
</dbReference>
<organism evidence="1 2">
    <name type="scientific">Sporothrix brasiliensis 5110</name>
    <dbReference type="NCBI Taxonomy" id="1398154"/>
    <lineage>
        <taxon>Eukaryota</taxon>
        <taxon>Fungi</taxon>
        <taxon>Dikarya</taxon>
        <taxon>Ascomycota</taxon>
        <taxon>Pezizomycotina</taxon>
        <taxon>Sordariomycetes</taxon>
        <taxon>Sordariomycetidae</taxon>
        <taxon>Ophiostomatales</taxon>
        <taxon>Ophiostomataceae</taxon>
        <taxon>Sporothrix</taxon>
    </lineage>
</organism>
<accession>A0A0C2IW99</accession>
<comment type="caution">
    <text evidence="1">The sequence shown here is derived from an EMBL/GenBank/DDBJ whole genome shotgun (WGS) entry which is preliminary data.</text>
</comment>
<evidence type="ECO:0000313" key="1">
    <source>
        <dbReference type="EMBL" id="KIH91065.1"/>
    </source>
</evidence>
<proteinExistence type="predicted"/>
<sequence>MVAVQARGCSPEMQSAGTCGQPARPGAGNKHFEFAACKSHVAPEVCATFELEKGRHIWAVDGHLPGKAPAYFVTHTVICGQIPAVLRAEHLTYGLLQSNWDAFARASIKTSAGIWHRD</sequence>
<evidence type="ECO:0000313" key="2">
    <source>
        <dbReference type="Proteomes" id="UP000031575"/>
    </source>
</evidence>
<dbReference type="HOGENOM" id="CLU_2074651_0_0_1"/>
<dbReference type="VEuPathDB" id="FungiDB:SPBR_02131"/>
<dbReference type="AlphaFoldDB" id="A0A0C2IW99"/>
<dbReference type="RefSeq" id="XP_040619075.1">
    <property type="nucleotide sequence ID" value="XM_040760438.1"/>
</dbReference>
<gene>
    <name evidence="1" type="ORF">SPBR_02131</name>
</gene>
<reference evidence="1 2" key="1">
    <citation type="journal article" date="2014" name="BMC Genomics">
        <title>Comparative genomics of the major fungal agents of human and animal Sporotrichosis: Sporothrix schenckii and Sporothrix brasiliensis.</title>
        <authorList>
            <person name="Teixeira M.M."/>
            <person name="de Almeida L.G."/>
            <person name="Kubitschek-Barreira P."/>
            <person name="Alves F.L."/>
            <person name="Kioshima E.S."/>
            <person name="Abadio A.K."/>
            <person name="Fernandes L."/>
            <person name="Derengowski L.S."/>
            <person name="Ferreira K.S."/>
            <person name="Souza R.C."/>
            <person name="Ruiz J.C."/>
            <person name="de Andrade N.C."/>
            <person name="Paes H.C."/>
            <person name="Nicola A.M."/>
            <person name="Albuquerque P."/>
            <person name="Gerber A.L."/>
            <person name="Martins V.P."/>
            <person name="Peconick L.D."/>
            <person name="Neto A.V."/>
            <person name="Chaucanez C.B."/>
            <person name="Silva P.A."/>
            <person name="Cunha O.L."/>
            <person name="de Oliveira F.F."/>
            <person name="dos Santos T.C."/>
            <person name="Barros A.L."/>
            <person name="Soares M.A."/>
            <person name="de Oliveira L.M."/>
            <person name="Marini M.M."/>
            <person name="Villalobos-Duno H."/>
            <person name="Cunha M.M."/>
            <person name="de Hoog S."/>
            <person name="da Silveira J.F."/>
            <person name="Henrissat B."/>
            <person name="Nino-Vega G.A."/>
            <person name="Cisalpino P.S."/>
            <person name="Mora-Montes H.M."/>
            <person name="Almeida S.R."/>
            <person name="Stajich J.E."/>
            <person name="Lopes-Bezerra L.M."/>
            <person name="Vasconcelos A.T."/>
            <person name="Felipe M.S."/>
        </authorList>
    </citation>
    <scope>NUCLEOTIDE SEQUENCE [LARGE SCALE GENOMIC DNA]</scope>
    <source>
        <strain evidence="1 2">5110</strain>
    </source>
</reference>